<keyword evidence="1" id="KW-0812">Transmembrane</keyword>
<feature type="transmembrane region" description="Helical" evidence="1">
    <location>
        <begin position="212"/>
        <end position="231"/>
    </location>
</feature>
<organism evidence="2 3">
    <name type="scientific">Actinoplanes subglobosus</name>
    <dbReference type="NCBI Taxonomy" id="1547892"/>
    <lineage>
        <taxon>Bacteria</taxon>
        <taxon>Bacillati</taxon>
        <taxon>Actinomycetota</taxon>
        <taxon>Actinomycetes</taxon>
        <taxon>Micromonosporales</taxon>
        <taxon>Micromonosporaceae</taxon>
        <taxon>Actinoplanes</taxon>
    </lineage>
</organism>
<protein>
    <submittedName>
        <fullName evidence="2">Type II secretion system F family protein</fullName>
    </submittedName>
</protein>
<feature type="transmembrane region" description="Helical" evidence="1">
    <location>
        <begin position="182"/>
        <end position="200"/>
    </location>
</feature>
<dbReference type="PANTHER" id="PTHR35007">
    <property type="entry name" value="INTEGRAL MEMBRANE PROTEIN-RELATED"/>
    <property type="match status" value="1"/>
</dbReference>
<dbReference type="RefSeq" id="WP_378064976.1">
    <property type="nucleotide sequence ID" value="NZ_JBHSBL010000003.1"/>
</dbReference>
<evidence type="ECO:0000313" key="3">
    <source>
        <dbReference type="Proteomes" id="UP001595867"/>
    </source>
</evidence>
<evidence type="ECO:0000256" key="1">
    <source>
        <dbReference type="SAM" id="Phobius"/>
    </source>
</evidence>
<gene>
    <name evidence="2" type="ORF">ACFO0C_02700</name>
</gene>
<comment type="caution">
    <text evidence="2">The sequence shown here is derived from an EMBL/GenBank/DDBJ whole genome shotgun (WGS) entry which is preliminary data.</text>
</comment>
<reference evidence="3" key="1">
    <citation type="journal article" date="2019" name="Int. J. Syst. Evol. Microbiol.">
        <title>The Global Catalogue of Microorganisms (GCM) 10K type strain sequencing project: providing services to taxonomists for standard genome sequencing and annotation.</title>
        <authorList>
            <consortium name="The Broad Institute Genomics Platform"/>
            <consortium name="The Broad Institute Genome Sequencing Center for Infectious Disease"/>
            <person name="Wu L."/>
            <person name="Ma J."/>
        </authorList>
    </citation>
    <scope>NUCLEOTIDE SEQUENCE [LARGE SCALE GENOMIC DNA]</scope>
    <source>
        <strain evidence="3">TBRC 5832</strain>
    </source>
</reference>
<proteinExistence type="predicted"/>
<dbReference type="PANTHER" id="PTHR35007:SF4">
    <property type="entry name" value="CONSERVED TRANSMEMBRANE PROTEIN-RELATED"/>
    <property type="match status" value="1"/>
</dbReference>
<evidence type="ECO:0000313" key="2">
    <source>
        <dbReference type="EMBL" id="MFC4063825.1"/>
    </source>
</evidence>
<keyword evidence="1" id="KW-0472">Membrane</keyword>
<accession>A0ABV8IPU2</accession>
<sequence length="240" mass="24523">MLAAILIAGAVLVARPGETARDRLPGRRARIDVTGMRRRARLLLDGPGSRPVLVASVLAGAPAGLYGGPVAGSVAAVYAGLAAYEWRRRAGRKRSAGQRDAHLDDLASLVADLRAGIPPAALTVSLSGAGRLGDLTEAVWRLAERTGAPAADLLERIESDARTADRSVRTAHAQAAGTQTTAIMLAALPLAGIALGHAIGADPTGVLLHSPLGAACVAGAVLLQCAGLKWAQRITEGVLR</sequence>
<keyword evidence="3" id="KW-1185">Reference proteome</keyword>
<dbReference type="Proteomes" id="UP001595867">
    <property type="component" value="Unassembled WGS sequence"/>
</dbReference>
<name>A0ABV8IPU2_9ACTN</name>
<dbReference type="EMBL" id="JBHSBL010000003">
    <property type="protein sequence ID" value="MFC4063825.1"/>
    <property type="molecule type" value="Genomic_DNA"/>
</dbReference>
<feature type="transmembrane region" description="Helical" evidence="1">
    <location>
        <begin position="63"/>
        <end position="84"/>
    </location>
</feature>
<keyword evidence="1" id="KW-1133">Transmembrane helix</keyword>